<reference evidence="2" key="1">
    <citation type="submission" date="2019-01" db="EMBL/GenBank/DDBJ databases">
        <title>Genomic analysis of Salicibibacter sp. NKC3-5.</title>
        <authorList>
            <person name="Oh Y.J."/>
        </authorList>
    </citation>
    <scope>NUCLEOTIDE SEQUENCE [LARGE SCALE GENOMIC DNA]</scope>
    <source>
        <strain evidence="2">NKC3-5</strain>
    </source>
</reference>
<dbReference type="InterPro" id="IPR036916">
    <property type="entry name" value="Sda_sf"/>
</dbReference>
<dbReference type="RefSeq" id="WP_142091402.1">
    <property type="nucleotide sequence ID" value="NZ_CP035485.1"/>
</dbReference>
<protein>
    <submittedName>
        <fullName evidence="1">Sporulation histidine kinase inhibitor Sda</fullName>
    </submittedName>
</protein>
<keyword evidence="2" id="KW-1185">Reference proteome</keyword>
<dbReference type="KEGG" id="sale:EPH95_18485"/>
<organism evidence="1 2">
    <name type="scientific">Salicibibacter halophilus</name>
    <dbReference type="NCBI Taxonomy" id="2502791"/>
    <lineage>
        <taxon>Bacteria</taxon>
        <taxon>Bacillati</taxon>
        <taxon>Bacillota</taxon>
        <taxon>Bacilli</taxon>
        <taxon>Bacillales</taxon>
        <taxon>Bacillaceae</taxon>
        <taxon>Salicibibacter</taxon>
    </lineage>
</organism>
<accession>A0A514LM12</accession>
<gene>
    <name evidence="1" type="ORF">EPH95_18485</name>
</gene>
<dbReference type="Pfam" id="PF08970">
    <property type="entry name" value="Sda"/>
    <property type="match status" value="1"/>
</dbReference>
<evidence type="ECO:0000313" key="1">
    <source>
        <dbReference type="EMBL" id="QDI92909.1"/>
    </source>
</evidence>
<name>A0A514LM12_9BACI</name>
<sequence>MRNLSDEMLIEAYERALTLNLNDDFIAIIQSEMERRSLTVTQSLAE</sequence>
<proteinExistence type="predicted"/>
<dbReference type="OrthoDB" id="2933732at2"/>
<dbReference type="EMBL" id="CP035485">
    <property type="protein sequence ID" value="QDI92909.1"/>
    <property type="molecule type" value="Genomic_DNA"/>
</dbReference>
<dbReference type="InterPro" id="IPR015064">
    <property type="entry name" value="Sda"/>
</dbReference>
<dbReference type="SUPFAM" id="SSF100985">
    <property type="entry name" value="Sporulation inhibitor Sda"/>
    <property type="match status" value="1"/>
</dbReference>
<dbReference type="AlphaFoldDB" id="A0A514LM12"/>
<dbReference type="Proteomes" id="UP000319756">
    <property type="component" value="Chromosome"/>
</dbReference>
<dbReference type="Gene3D" id="1.10.287.1100">
    <property type="entry name" value="Sporulation inhibitor A"/>
    <property type="match status" value="1"/>
</dbReference>
<evidence type="ECO:0000313" key="2">
    <source>
        <dbReference type="Proteomes" id="UP000319756"/>
    </source>
</evidence>